<dbReference type="GO" id="GO:0003700">
    <property type="term" value="F:DNA-binding transcription factor activity"/>
    <property type="evidence" value="ECO:0007669"/>
    <property type="project" value="InterPro"/>
</dbReference>
<dbReference type="PROSITE" id="PS00036">
    <property type="entry name" value="BZIP_BASIC"/>
    <property type="match status" value="1"/>
</dbReference>
<dbReference type="InterPro" id="IPR012900">
    <property type="entry name" value="MFMR"/>
</dbReference>
<evidence type="ECO:0000256" key="3">
    <source>
        <dbReference type="ARBA" id="ARBA00023015"/>
    </source>
</evidence>
<dbReference type="PANTHER" id="PTHR45967">
    <property type="entry name" value="G-BOX-BINDING FACTOR 3-RELATED"/>
    <property type="match status" value="1"/>
</dbReference>
<dbReference type="OrthoDB" id="1642657at2759"/>
<accession>A0A388LAH4</accession>
<reference evidence="9 10" key="1">
    <citation type="journal article" date="2018" name="Cell">
        <title>The Chara Genome: Secondary Complexity and Implications for Plant Terrestrialization.</title>
        <authorList>
            <person name="Nishiyama T."/>
            <person name="Sakayama H."/>
            <person name="Vries J.D."/>
            <person name="Buschmann H."/>
            <person name="Saint-Marcoux D."/>
            <person name="Ullrich K.K."/>
            <person name="Haas F.B."/>
            <person name="Vanderstraeten L."/>
            <person name="Becker D."/>
            <person name="Lang D."/>
            <person name="Vosolsobe S."/>
            <person name="Rombauts S."/>
            <person name="Wilhelmsson P.K.I."/>
            <person name="Janitza P."/>
            <person name="Kern R."/>
            <person name="Heyl A."/>
            <person name="Rumpler F."/>
            <person name="Villalobos L.I.A.C."/>
            <person name="Clay J.M."/>
            <person name="Skokan R."/>
            <person name="Toyoda A."/>
            <person name="Suzuki Y."/>
            <person name="Kagoshima H."/>
            <person name="Schijlen E."/>
            <person name="Tajeshwar N."/>
            <person name="Catarino B."/>
            <person name="Hetherington A.J."/>
            <person name="Saltykova A."/>
            <person name="Bonnot C."/>
            <person name="Breuninger H."/>
            <person name="Symeonidi A."/>
            <person name="Radhakrishnan G.V."/>
            <person name="Van Nieuwerburgh F."/>
            <person name="Deforce D."/>
            <person name="Chang C."/>
            <person name="Karol K.G."/>
            <person name="Hedrich R."/>
            <person name="Ulvskov P."/>
            <person name="Glockner G."/>
            <person name="Delwiche C.F."/>
            <person name="Petrasek J."/>
            <person name="Van de Peer Y."/>
            <person name="Friml J."/>
            <person name="Beilby M."/>
            <person name="Dolan L."/>
            <person name="Kohara Y."/>
            <person name="Sugano S."/>
            <person name="Fujiyama A."/>
            <person name="Delaux P.-M."/>
            <person name="Quint M."/>
            <person name="TheiBen G."/>
            <person name="Hagemann M."/>
            <person name="Harholt J."/>
            <person name="Dunand C."/>
            <person name="Zachgo S."/>
            <person name="Langdale J."/>
            <person name="Maumus F."/>
            <person name="Straeten D.V.D."/>
            <person name="Gould S.B."/>
            <person name="Rensing S.A."/>
        </authorList>
    </citation>
    <scope>NUCLEOTIDE SEQUENCE [LARGE SCALE GENOMIC DNA]</scope>
    <source>
        <strain evidence="9 10">S276</strain>
    </source>
</reference>
<feature type="compositionally biased region" description="Polar residues" evidence="7">
    <location>
        <begin position="13"/>
        <end position="22"/>
    </location>
</feature>
<keyword evidence="3" id="KW-0805">Transcription regulation</keyword>
<evidence type="ECO:0000256" key="5">
    <source>
        <dbReference type="ARBA" id="ARBA00023163"/>
    </source>
</evidence>
<dbReference type="GO" id="GO:0005634">
    <property type="term" value="C:nucleus"/>
    <property type="evidence" value="ECO:0007669"/>
    <property type="project" value="UniProtKB-SubCell"/>
</dbReference>
<feature type="compositionally biased region" description="Basic and acidic residues" evidence="7">
    <location>
        <begin position="330"/>
        <end position="344"/>
    </location>
</feature>
<comment type="caution">
    <text evidence="9">The sequence shown here is derived from an EMBL/GenBank/DDBJ whole genome shotgun (WGS) entry which is preliminary data.</text>
</comment>
<evidence type="ECO:0000256" key="6">
    <source>
        <dbReference type="ARBA" id="ARBA00023242"/>
    </source>
</evidence>
<gene>
    <name evidence="9" type="ORF">CBR_g29470</name>
</gene>
<evidence type="ECO:0000313" key="10">
    <source>
        <dbReference type="Proteomes" id="UP000265515"/>
    </source>
</evidence>
<proteinExistence type="inferred from homology"/>
<dbReference type="Pfam" id="PF00170">
    <property type="entry name" value="bZIP_1"/>
    <property type="match status" value="1"/>
</dbReference>
<name>A0A388LAH4_CHABU</name>
<dbReference type="InterPro" id="IPR044827">
    <property type="entry name" value="GBF-like"/>
</dbReference>
<dbReference type="Pfam" id="PF07777">
    <property type="entry name" value="MFMR"/>
    <property type="match status" value="1"/>
</dbReference>
<feature type="compositionally biased region" description="Pro residues" evidence="7">
    <location>
        <begin position="282"/>
        <end position="295"/>
    </location>
</feature>
<evidence type="ECO:0000313" key="9">
    <source>
        <dbReference type="EMBL" id="GBG79321.1"/>
    </source>
</evidence>
<keyword evidence="6" id="KW-0539">Nucleus</keyword>
<feature type="region of interest" description="Disordered" evidence="7">
    <location>
        <begin position="159"/>
        <end position="244"/>
    </location>
</feature>
<comment type="subcellular location">
    <subcellularLocation>
        <location evidence="1">Nucleus</location>
    </subcellularLocation>
</comment>
<feature type="compositionally biased region" description="Low complexity" evidence="7">
    <location>
        <begin position="102"/>
        <end position="118"/>
    </location>
</feature>
<evidence type="ECO:0000256" key="4">
    <source>
        <dbReference type="ARBA" id="ARBA00023125"/>
    </source>
</evidence>
<feature type="region of interest" description="Disordered" evidence="7">
    <location>
        <begin position="99"/>
        <end position="142"/>
    </location>
</feature>
<keyword evidence="10" id="KW-1185">Reference proteome</keyword>
<evidence type="ECO:0000256" key="1">
    <source>
        <dbReference type="ARBA" id="ARBA00004123"/>
    </source>
</evidence>
<dbReference type="InterPro" id="IPR045314">
    <property type="entry name" value="bZIP_plant_GBF1"/>
</dbReference>
<dbReference type="AlphaFoldDB" id="A0A388LAH4"/>
<dbReference type="PANTHER" id="PTHR45967:SF38">
    <property type="entry name" value="G-BOX-BINDING FACTOR 2"/>
    <property type="match status" value="1"/>
</dbReference>
<protein>
    <recommendedName>
        <fullName evidence="8">BZIP domain-containing protein</fullName>
    </recommendedName>
</protein>
<feature type="region of interest" description="Disordered" evidence="7">
    <location>
        <begin position="1"/>
        <end position="22"/>
    </location>
</feature>
<feature type="region of interest" description="Disordered" evidence="7">
    <location>
        <begin position="279"/>
        <end position="351"/>
    </location>
</feature>
<dbReference type="OMA" id="YMWGQHM"/>
<sequence length="351" mass="36472">MSQGVKTSKPHQQEQQQSANSFSEWAAAFQAYYGSGAQPPPHGAGYYAPATSGPQAHHPYIWGGQMMPYGAPPPPYPTMYPAGAMYHPSISPSTHPYGQFSTGTIPTPTSPGTTDGPTLRGKVPASSNGEAKTAEGNGSGFPFGNSVKRCKSNAALVPSASAGDTAKPGHNSGDAMSNSGDSGGSEDSSDSEDEPGQNGSLAYRKRTYDQNSAEASASVPGHGSTRSGSIVAAGNGGPTTTLGVSMDYWQNSTATSTPITAATSTKSAMVPKRAVTTGAVVPIPPPPPPLPPPAPSSMTSLVPAPTSHDGLQDLWYQDEREVKRQRRKQSNRESARRSRLRKQEAGAYPVE</sequence>
<dbReference type="CDD" id="cd14702">
    <property type="entry name" value="bZIP_plant_GBF1"/>
    <property type="match status" value="1"/>
</dbReference>
<dbReference type="GO" id="GO:0000976">
    <property type="term" value="F:transcription cis-regulatory region binding"/>
    <property type="evidence" value="ECO:0007669"/>
    <property type="project" value="UniProtKB-ARBA"/>
</dbReference>
<dbReference type="InterPro" id="IPR004827">
    <property type="entry name" value="bZIP"/>
</dbReference>
<evidence type="ECO:0000256" key="7">
    <source>
        <dbReference type="SAM" id="MobiDB-lite"/>
    </source>
</evidence>
<keyword evidence="4" id="KW-0238">DNA-binding</keyword>
<evidence type="ECO:0000259" key="8">
    <source>
        <dbReference type="PROSITE" id="PS00036"/>
    </source>
</evidence>
<evidence type="ECO:0000256" key="2">
    <source>
        <dbReference type="ARBA" id="ARBA00007163"/>
    </source>
</evidence>
<dbReference type="Proteomes" id="UP000265515">
    <property type="component" value="Unassembled WGS sequence"/>
</dbReference>
<keyword evidence="5" id="KW-0804">Transcription</keyword>
<dbReference type="Gramene" id="GBG79321">
    <property type="protein sequence ID" value="GBG79321"/>
    <property type="gene ID" value="CBR_g29470"/>
</dbReference>
<comment type="similarity">
    <text evidence="2">Belongs to the bZIP family.</text>
</comment>
<feature type="domain" description="BZIP" evidence="8">
    <location>
        <begin position="326"/>
        <end position="341"/>
    </location>
</feature>
<organism evidence="9 10">
    <name type="scientific">Chara braunii</name>
    <name type="common">Braun's stonewort</name>
    <dbReference type="NCBI Taxonomy" id="69332"/>
    <lineage>
        <taxon>Eukaryota</taxon>
        <taxon>Viridiplantae</taxon>
        <taxon>Streptophyta</taxon>
        <taxon>Charophyceae</taxon>
        <taxon>Charales</taxon>
        <taxon>Characeae</taxon>
        <taxon>Chara</taxon>
    </lineage>
</organism>
<dbReference type="EMBL" id="BFEA01000316">
    <property type="protein sequence ID" value="GBG79321.1"/>
    <property type="molecule type" value="Genomic_DNA"/>
</dbReference>